<dbReference type="PANTHER" id="PTHR43400:SF10">
    <property type="entry name" value="3-OXOSTEROID 1-DEHYDROGENASE"/>
    <property type="match status" value="1"/>
</dbReference>
<dbReference type="EMBL" id="JACXYY010000004">
    <property type="protein sequence ID" value="MBD3915417.1"/>
    <property type="molecule type" value="Genomic_DNA"/>
</dbReference>
<proteinExistence type="predicted"/>
<sequence>MVTAESTVDLLVVGAGTAGLAAAVEAAARGLTVTVVEQADQVGGTLWRSWAQMSAGGTELQRSRGIEDNPDLHFDDVMRISKQTADPKLVRLAVDHAPVTIDWLMSAGFDMDPDAPAILYFHEPYSLPRTYWGRRGGRSVLEVLVPRFDQARDVGALTAHLSTTMTELLVDGADRVAGIAVVDAAGRRREVRADHVLLTTGGYAGNATLFPELTEGAPLVGPGAPTSTGSGISAALAVGASTRGGDLFLPTYGGVLLRDSESTTIPLDDFPQLTPQSRQPWEIHVNRRGQRFVAEDSASVDVRETALLDQPGLEFWVVYDQAARVKAPPLLPSYDEDHLVEMFEDHPSFCTADTVEGLADLAGIDPDGLAATVAAYNSGVESGADAWGRTHLPLPIAQPPYYAVRNHGTTLKSPAGLVVDDQLRVVGARGPLSNLYAAGEVLGGSTLSGKSFVSGMSVTPALSFGRLIARRVAGVEKGTT</sequence>
<evidence type="ECO:0000256" key="3">
    <source>
        <dbReference type="ARBA" id="ARBA00022827"/>
    </source>
</evidence>
<dbReference type="Pfam" id="PF00890">
    <property type="entry name" value="FAD_binding_2"/>
    <property type="match status" value="1"/>
</dbReference>
<evidence type="ECO:0000259" key="5">
    <source>
        <dbReference type="Pfam" id="PF00890"/>
    </source>
</evidence>
<comment type="cofactor">
    <cofactor evidence="1">
        <name>FAD</name>
        <dbReference type="ChEBI" id="CHEBI:57692"/>
    </cofactor>
</comment>
<dbReference type="Proteomes" id="UP000649289">
    <property type="component" value="Unassembled WGS sequence"/>
</dbReference>
<feature type="domain" description="FAD-dependent oxidoreductase 2 FAD-binding" evidence="5">
    <location>
        <begin position="9"/>
        <end position="444"/>
    </location>
</feature>
<accession>A0ABR8MH67</accession>
<keyword evidence="2" id="KW-0285">Flavoprotein</keyword>
<evidence type="ECO:0000256" key="4">
    <source>
        <dbReference type="ARBA" id="ARBA00023002"/>
    </source>
</evidence>
<evidence type="ECO:0000256" key="1">
    <source>
        <dbReference type="ARBA" id="ARBA00001974"/>
    </source>
</evidence>
<dbReference type="InterPro" id="IPR050315">
    <property type="entry name" value="FAD-oxidoreductase_2"/>
</dbReference>
<dbReference type="SUPFAM" id="SSF56425">
    <property type="entry name" value="Succinate dehydrogenase/fumarate reductase flavoprotein, catalytic domain"/>
    <property type="match status" value="1"/>
</dbReference>
<evidence type="ECO:0000313" key="6">
    <source>
        <dbReference type="EMBL" id="MBD3915417.1"/>
    </source>
</evidence>
<dbReference type="RefSeq" id="WP_191199722.1">
    <property type="nucleotide sequence ID" value="NZ_BAAAPA010000005.1"/>
</dbReference>
<protein>
    <submittedName>
        <fullName evidence="6">FAD-dependent oxidoreductase</fullName>
    </submittedName>
</protein>
<evidence type="ECO:0000313" key="7">
    <source>
        <dbReference type="Proteomes" id="UP000649289"/>
    </source>
</evidence>
<comment type="caution">
    <text evidence="6">The sequence shown here is derived from an EMBL/GenBank/DDBJ whole genome shotgun (WGS) entry which is preliminary data.</text>
</comment>
<dbReference type="SUPFAM" id="SSF51905">
    <property type="entry name" value="FAD/NAD(P)-binding domain"/>
    <property type="match status" value="1"/>
</dbReference>
<name>A0ABR8MH67_9ACTN</name>
<gene>
    <name evidence="6" type="ORF">IEZ25_12400</name>
</gene>
<dbReference type="Gene3D" id="3.90.700.10">
    <property type="entry name" value="Succinate dehydrogenase/fumarate reductase flavoprotein, catalytic domain"/>
    <property type="match status" value="1"/>
</dbReference>
<keyword evidence="3" id="KW-0274">FAD</keyword>
<evidence type="ECO:0000256" key="2">
    <source>
        <dbReference type="ARBA" id="ARBA00022630"/>
    </source>
</evidence>
<dbReference type="InterPro" id="IPR036188">
    <property type="entry name" value="FAD/NAD-bd_sf"/>
</dbReference>
<reference evidence="6 7" key="1">
    <citation type="submission" date="2020-09" db="EMBL/GenBank/DDBJ databases">
        <title>novel species in genus Nocardioides.</title>
        <authorList>
            <person name="Zhang G."/>
        </authorList>
    </citation>
    <scope>NUCLEOTIDE SEQUENCE [LARGE SCALE GENOMIC DNA]</scope>
    <source>
        <strain evidence="6 7">19197</strain>
    </source>
</reference>
<dbReference type="InterPro" id="IPR003953">
    <property type="entry name" value="FAD-dep_OxRdtase_2_FAD-bd"/>
</dbReference>
<organism evidence="6 7">
    <name type="scientific">Nocardioides hwasunensis</name>
    <dbReference type="NCBI Taxonomy" id="397258"/>
    <lineage>
        <taxon>Bacteria</taxon>
        <taxon>Bacillati</taxon>
        <taxon>Actinomycetota</taxon>
        <taxon>Actinomycetes</taxon>
        <taxon>Propionibacteriales</taxon>
        <taxon>Nocardioidaceae</taxon>
        <taxon>Nocardioides</taxon>
    </lineage>
</organism>
<keyword evidence="7" id="KW-1185">Reference proteome</keyword>
<dbReference type="PANTHER" id="PTHR43400">
    <property type="entry name" value="FUMARATE REDUCTASE"/>
    <property type="match status" value="1"/>
</dbReference>
<dbReference type="InterPro" id="IPR027477">
    <property type="entry name" value="Succ_DH/fumarate_Rdtase_cat_sf"/>
</dbReference>
<dbReference type="Gene3D" id="3.50.50.60">
    <property type="entry name" value="FAD/NAD(P)-binding domain"/>
    <property type="match status" value="1"/>
</dbReference>
<keyword evidence="4" id="KW-0560">Oxidoreductase</keyword>